<evidence type="ECO:0000256" key="2">
    <source>
        <dbReference type="ARBA" id="ARBA00023315"/>
    </source>
</evidence>
<keyword evidence="5" id="KW-1185">Reference proteome</keyword>
<name>A0ABY4RKE4_9BACL</name>
<keyword evidence="2" id="KW-0012">Acyltransferase</keyword>
<dbReference type="EMBL" id="CP027059">
    <property type="protein sequence ID" value="UQZ82048.1"/>
    <property type="molecule type" value="Genomic_DNA"/>
</dbReference>
<reference evidence="4" key="2">
    <citation type="journal article" date="2021" name="J Anim Sci Technol">
        <title>Complete genome sequence of Paenibacillus konkukensis sp. nov. SK3146 as a potential probiotic strain.</title>
        <authorList>
            <person name="Jung H.I."/>
            <person name="Park S."/>
            <person name="Niu K.M."/>
            <person name="Lee S.W."/>
            <person name="Kothari D."/>
            <person name="Yi K.J."/>
            <person name="Kim S.K."/>
        </authorList>
    </citation>
    <scope>NUCLEOTIDE SEQUENCE</scope>
    <source>
        <strain evidence="4">SK3146</strain>
    </source>
</reference>
<dbReference type="SUPFAM" id="SSF55729">
    <property type="entry name" value="Acyl-CoA N-acyltransferases (Nat)"/>
    <property type="match status" value="1"/>
</dbReference>
<dbReference type="RefSeq" id="WP_249864233.1">
    <property type="nucleotide sequence ID" value="NZ_CP027059.1"/>
</dbReference>
<evidence type="ECO:0000313" key="5">
    <source>
        <dbReference type="Proteomes" id="UP001057134"/>
    </source>
</evidence>
<proteinExistence type="predicted"/>
<dbReference type="PANTHER" id="PTHR43877">
    <property type="entry name" value="AMINOALKYLPHOSPHONATE N-ACETYLTRANSFERASE-RELATED-RELATED"/>
    <property type="match status" value="1"/>
</dbReference>
<dbReference type="Pfam" id="PF00583">
    <property type="entry name" value="Acetyltransf_1"/>
    <property type="match status" value="1"/>
</dbReference>
<sequence length="141" mass="16062">MFIRKAELSDAAHLSALSEQLDYTVTPEDMAARLGKIFNEADHAVFVMETENSVAGWVHIHGRHLLESPAFAEIGGLVVDSAHRRKGIGEKLMRQCEQWAREKGYAAVRLRSSDQRKEAHEFYKRIGYDNVKAQQVFHLKL</sequence>
<organism evidence="4 5">
    <name type="scientific">Paenibacillus konkukensis</name>
    <dbReference type="NCBI Taxonomy" id="2020716"/>
    <lineage>
        <taxon>Bacteria</taxon>
        <taxon>Bacillati</taxon>
        <taxon>Bacillota</taxon>
        <taxon>Bacilli</taxon>
        <taxon>Bacillales</taxon>
        <taxon>Paenibacillaceae</taxon>
        <taxon>Paenibacillus</taxon>
    </lineage>
</organism>
<dbReference type="PROSITE" id="PS51186">
    <property type="entry name" value="GNAT"/>
    <property type="match status" value="1"/>
</dbReference>
<feature type="domain" description="N-acetyltransferase" evidence="3">
    <location>
        <begin position="1"/>
        <end position="141"/>
    </location>
</feature>
<evidence type="ECO:0000256" key="1">
    <source>
        <dbReference type="ARBA" id="ARBA00022679"/>
    </source>
</evidence>
<dbReference type="Proteomes" id="UP001057134">
    <property type="component" value="Chromosome"/>
</dbReference>
<dbReference type="InterPro" id="IPR016181">
    <property type="entry name" value="Acyl_CoA_acyltransferase"/>
</dbReference>
<dbReference type="InterPro" id="IPR050832">
    <property type="entry name" value="Bact_Acetyltransf"/>
</dbReference>
<evidence type="ECO:0000259" key="3">
    <source>
        <dbReference type="PROSITE" id="PS51186"/>
    </source>
</evidence>
<gene>
    <name evidence="4" type="ORF">SK3146_01205</name>
</gene>
<dbReference type="InterPro" id="IPR000182">
    <property type="entry name" value="GNAT_dom"/>
</dbReference>
<evidence type="ECO:0000313" key="4">
    <source>
        <dbReference type="EMBL" id="UQZ82048.1"/>
    </source>
</evidence>
<reference evidence="4" key="1">
    <citation type="submission" date="2018-02" db="EMBL/GenBank/DDBJ databases">
        <authorList>
            <person name="Kim S.-K."/>
            <person name="Jung H.-I."/>
            <person name="Lee S.-W."/>
        </authorList>
    </citation>
    <scope>NUCLEOTIDE SEQUENCE</scope>
    <source>
        <strain evidence="4">SK3146</strain>
    </source>
</reference>
<dbReference type="CDD" id="cd04301">
    <property type="entry name" value="NAT_SF"/>
    <property type="match status" value="1"/>
</dbReference>
<dbReference type="Gene3D" id="3.40.630.30">
    <property type="match status" value="1"/>
</dbReference>
<accession>A0ABY4RKE4</accession>
<keyword evidence="1" id="KW-0808">Transferase</keyword>
<protein>
    <submittedName>
        <fullName evidence="4">Acetyltransferase</fullName>
    </submittedName>
</protein>